<organism evidence="5 6">
    <name type="scientific">Methylobacterium soli</name>
    <dbReference type="NCBI Taxonomy" id="553447"/>
    <lineage>
        <taxon>Bacteria</taxon>
        <taxon>Pseudomonadati</taxon>
        <taxon>Pseudomonadota</taxon>
        <taxon>Alphaproteobacteria</taxon>
        <taxon>Hyphomicrobiales</taxon>
        <taxon>Methylobacteriaceae</taxon>
        <taxon>Methylobacterium</taxon>
    </lineage>
</organism>
<evidence type="ECO:0000259" key="4">
    <source>
        <dbReference type="PROSITE" id="PS50110"/>
    </source>
</evidence>
<feature type="domain" description="HTH luxR-type" evidence="3">
    <location>
        <begin position="152"/>
        <end position="217"/>
    </location>
</feature>
<dbReference type="PRINTS" id="PR00038">
    <property type="entry name" value="HTHLUXR"/>
</dbReference>
<evidence type="ECO:0000313" key="6">
    <source>
        <dbReference type="Proteomes" id="UP000474159"/>
    </source>
</evidence>
<feature type="domain" description="Response regulatory" evidence="4">
    <location>
        <begin position="7"/>
        <end position="124"/>
    </location>
</feature>
<protein>
    <submittedName>
        <fullName evidence="5">Response regulator transcription factor</fullName>
    </submittedName>
</protein>
<dbReference type="GO" id="GO:0006355">
    <property type="term" value="P:regulation of DNA-templated transcription"/>
    <property type="evidence" value="ECO:0007669"/>
    <property type="project" value="InterPro"/>
</dbReference>
<dbReference type="GO" id="GO:0003677">
    <property type="term" value="F:DNA binding"/>
    <property type="evidence" value="ECO:0007669"/>
    <property type="project" value="UniProtKB-KW"/>
</dbReference>
<evidence type="ECO:0000313" key="5">
    <source>
        <dbReference type="EMBL" id="KAB1079322.1"/>
    </source>
</evidence>
<sequence length="218" mass="24455">MCSRSGITLIASGQATYRKYLSDLLKSECGFAEVIERTSFDQALKALEDRSDITLASLDLSPPIAQHEANLRHLRTRFCQVRIAVLASSDDRIDILGALQAGAHAYIPKSLGKLELLEAFRMIRQDDIFVPVSMSMLPPKSEASRTSVGPELNKSYAELTRRQKDVFMLIKSGMRNKDIARSLNLTENTVKVHAYALYRKLGISKRKELMESMLALKH</sequence>
<dbReference type="Proteomes" id="UP000474159">
    <property type="component" value="Unassembled WGS sequence"/>
</dbReference>
<name>A0A6L3T323_9HYPH</name>
<evidence type="ECO:0000259" key="3">
    <source>
        <dbReference type="PROSITE" id="PS50043"/>
    </source>
</evidence>
<gene>
    <name evidence="5" type="ORF">F6X53_10955</name>
</gene>
<evidence type="ECO:0000256" key="1">
    <source>
        <dbReference type="ARBA" id="ARBA00023125"/>
    </source>
</evidence>
<dbReference type="AlphaFoldDB" id="A0A6L3T323"/>
<dbReference type="Pfam" id="PF00196">
    <property type="entry name" value="GerE"/>
    <property type="match status" value="1"/>
</dbReference>
<dbReference type="InterPro" id="IPR011006">
    <property type="entry name" value="CheY-like_superfamily"/>
</dbReference>
<dbReference type="RefSeq" id="WP_151000057.1">
    <property type="nucleotide sequence ID" value="NZ_BPQY01000525.1"/>
</dbReference>
<comment type="caution">
    <text evidence="5">The sequence shown here is derived from an EMBL/GenBank/DDBJ whole genome shotgun (WGS) entry which is preliminary data.</text>
</comment>
<evidence type="ECO:0000256" key="2">
    <source>
        <dbReference type="PROSITE-ProRule" id="PRU00169"/>
    </source>
</evidence>
<dbReference type="Gene3D" id="3.40.50.2300">
    <property type="match status" value="1"/>
</dbReference>
<keyword evidence="1" id="KW-0238">DNA-binding</keyword>
<dbReference type="InterPro" id="IPR016032">
    <property type="entry name" value="Sig_transdc_resp-reg_C-effctor"/>
</dbReference>
<dbReference type="SUPFAM" id="SSF52172">
    <property type="entry name" value="CheY-like"/>
    <property type="match status" value="1"/>
</dbReference>
<dbReference type="OrthoDB" id="9814495at2"/>
<dbReference type="GO" id="GO:0000160">
    <property type="term" value="P:phosphorelay signal transduction system"/>
    <property type="evidence" value="ECO:0007669"/>
    <property type="project" value="InterPro"/>
</dbReference>
<feature type="modified residue" description="4-aspartylphosphate" evidence="2">
    <location>
        <position position="59"/>
    </location>
</feature>
<dbReference type="CDD" id="cd06170">
    <property type="entry name" value="LuxR_C_like"/>
    <property type="match status" value="1"/>
</dbReference>
<dbReference type="PROSITE" id="PS50043">
    <property type="entry name" value="HTH_LUXR_2"/>
    <property type="match status" value="1"/>
</dbReference>
<keyword evidence="2" id="KW-0597">Phosphoprotein</keyword>
<accession>A0A6L3T323</accession>
<dbReference type="PROSITE" id="PS00622">
    <property type="entry name" value="HTH_LUXR_1"/>
    <property type="match status" value="1"/>
</dbReference>
<dbReference type="InterPro" id="IPR000792">
    <property type="entry name" value="Tscrpt_reg_LuxR_C"/>
</dbReference>
<dbReference type="InterPro" id="IPR051015">
    <property type="entry name" value="EvgA-like"/>
</dbReference>
<reference evidence="5 6" key="1">
    <citation type="submission" date="2019-09" db="EMBL/GenBank/DDBJ databases">
        <title>YIM 48816 draft genome.</title>
        <authorList>
            <person name="Jiang L."/>
        </authorList>
    </citation>
    <scope>NUCLEOTIDE SEQUENCE [LARGE SCALE GENOMIC DNA]</scope>
    <source>
        <strain evidence="5 6">YIM 48816</strain>
    </source>
</reference>
<proteinExistence type="predicted"/>
<dbReference type="SMART" id="SM00421">
    <property type="entry name" value="HTH_LUXR"/>
    <property type="match status" value="1"/>
</dbReference>
<dbReference type="PROSITE" id="PS50110">
    <property type="entry name" value="RESPONSE_REGULATORY"/>
    <property type="match status" value="1"/>
</dbReference>
<dbReference type="PANTHER" id="PTHR45566:SF1">
    <property type="entry name" value="HTH-TYPE TRANSCRIPTIONAL REGULATOR YHJB-RELATED"/>
    <property type="match status" value="1"/>
</dbReference>
<keyword evidence="6" id="KW-1185">Reference proteome</keyword>
<dbReference type="EMBL" id="VZZK01000009">
    <property type="protein sequence ID" value="KAB1079322.1"/>
    <property type="molecule type" value="Genomic_DNA"/>
</dbReference>
<dbReference type="SUPFAM" id="SSF46894">
    <property type="entry name" value="C-terminal effector domain of the bipartite response regulators"/>
    <property type="match status" value="1"/>
</dbReference>
<dbReference type="PANTHER" id="PTHR45566">
    <property type="entry name" value="HTH-TYPE TRANSCRIPTIONAL REGULATOR YHJB-RELATED"/>
    <property type="match status" value="1"/>
</dbReference>
<dbReference type="InterPro" id="IPR001789">
    <property type="entry name" value="Sig_transdc_resp-reg_receiver"/>
</dbReference>